<evidence type="ECO:0000256" key="4">
    <source>
        <dbReference type="SAM" id="MobiDB-lite"/>
    </source>
</evidence>
<comment type="caution">
    <text evidence="6">The sequence shown here is derived from an EMBL/GenBank/DDBJ whole genome shotgun (WGS) entry which is preliminary data.</text>
</comment>
<dbReference type="GeneID" id="55972508"/>
<proteinExistence type="predicted"/>
<keyword evidence="1 3" id="KW-0238">DNA-binding</keyword>
<reference evidence="6" key="1">
    <citation type="submission" date="2020-03" db="EMBL/GenBank/DDBJ databases">
        <title>Site-based positive gene gene selection in Geosmithia morbida across the United States reveals a broad range of putative effectors and factors for local host and environmental adapation.</title>
        <authorList>
            <person name="Onufrak A."/>
            <person name="Murdoch R.W."/>
            <person name="Gazis R."/>
            <person name="Huff M."/>
            <person name="Staton M."/>
            <person name="Klingeman W."/>
            <person name="Hadziabdic D."/>
        </authorList>
    </citation>
    <scope>NUCLEOTIDE SEQUENCE</scope>
    <source>
        <strain evidence="6">1262</strain>
    </source>
</reference>
<sequence>MAQLEATFRELGLIQYLGTFVDQGFDTWDTILDIQESDLRIANARGVAPSTSLSSSKPSSDEGKSSNSTARPSPGRTLPANSDGGSGVVKRKYRRHPKPDENAPERPPSAYVLFSNKMRDDLKGQNLTFTEIAKLVGENWQSLPPAEKETYESQANSAKEEYHRNLAEYKKTSEYRKHAQYLADFKEKQAKRDQGRSGRQRGLVAARLTNITDVNKRSKVELSRYHHESSGSSVVTGVSASSASSRGSTTTSTSASTNHSLRNSRSSSERTFENEKRSARQRMDSISSIADSHKSMSPVMPDAKFSPLTAQHGERDMRLTGSAAVRDTNAVTEGRQHLLPSLSDVLDNGLGKPPAPASDGDRYARPGMAPGATQVACQPPMTGSRHQPLSHPSGLPPMLRHEDSSRGSSTSVKSDSPATSSAGTSMSSFSRPQGEGSLPIHALLENRPTEVSLPIPSHHNVVSRTNIGGSAVHMKVEDLTTDDVVMTSPALELASAPAARNGTGAPAKGSKNGLDGMSALLRAGEIVNGRHNE</sequence>
<dbReference type="GO" id="GO:0003677">
    <property type="term" value="F:DNA binding"/>
    <property type="evidence" value="ECO:0007669"/>
    <property type="project" value="UniProtKB-UniRule"/>
</dbReference>
<dbReference type="SUPFAM" id="SSF47095">
    <property type="entry name" value="HMG-box"/>
    <property type="match status" value="1"/>
</dbReference>
<dbReference type="InterPro" id="IPR036910">
    <property type="entry name" value="HMG_box_dom_sf"/>
</dbReference>
<evidence type="ECO:0000256" key="3">
    <source>
        <dbReference type="PROSITE-ProRule" id="PRU00267"/>
    </source>
</evidence>
<dbReference type="EMBL" id="JAANYQ010000006">
    <property type="protein sequence ID" value="KAF4123582.1"/>
    <property type="molecule type" value="Genomic_DNA"/>
</dbReference>
<dbReference type="RefSeq" id="XP_035322234.1">
    <property type="nucleotide sequence ID" value="XM_035468253.1"/>
</dbReference>
<dbReference type="InterPro" id="IPR051965">
    <property type="entry name" value="ChromReg_NeuronalGeneExpr"/>
</dbReference>
<keyword evidence="2 3" id="KW-0539">Nucleus</keyword>
<dbReference type="OrthoDB" id="1919336at2759"/>
<accession>A0A9P4YW20</accession>
<dbReference type="GO" id="GO:0010468">
    <property type="term" value="P:regulation of gene expression"/>
    <property type="evidence" value="ECO:0007669"/>
    <property type="project" value="TreeGrafter"/>
</dbReference>
<evidence type="ECO:0000256" key="1">
    <source>
        <dbReference type="ARBA" id="ARBA00023125"/>
    </source>
</evidence>
<dbReference type="AlphaFoldDB" id="A0A9P4YW20"/>
<feature type="compositionally biased region" description="Basic and acidic residues" evidence="4">
    <location>
        <begin position="267"/>
        <end position="283"/>
    </location>
</feature>
<feature type="DNA-binding region" description="HMG box" evidence="3">
    <location>
        <begin position="104"/>
        <end position="170"/>
    </location>
</feature>
<dbReference type="PANTHER" id="PTHR46040:SF3">
    <property type="entry name" value="HIGH MOBILITY GROUP PROTEIN 2"/>
    <property type="match status" value="1"/>
</dbReference>
<dbReference type="SMART" id="SM00398">
    <property type="entry name" value="HMG"/>
    <property type="match status" value="1"/>
</dbReference>
<dbReference type="Gene3D" id="1.10.150.50">
    <property type="entry name" value="Transcription Factor, Ets-1"/>
    <property type="match status" value="1"/>
</dbReference>
<evidence type="ECO:0000256" key="2">
    <source>
        <dbReference type="ARBA" id="ARBA00023242"/>
    </source>
</evidence>
<feature type="region of interest" description="Disordered" evidence="4">
    <location>
        <begin position="46"/>
        <end position="109"/>
    </location>
</feature>
<gene>
    <name evidence="6" type="ORF">GMORB2_6283</name>
</gene>
<evidence type="ECO:0000259" key="5">
    <source>
        <dbReference type="PROSITE" id="PS50118"/>
    </source>
</evidence>
<feature type="region of interest" description="Disordered" evidence="4">
    <location>
        <begin position="340"/>
        <end position="437"/>
    </location>
</feature>
<dbReference type="Proteomes" id="UP000749293">
    <property type="component" value="Unassembled WGS sequence"/>
</dbReference>
<dbReference type="SUPFAM" id="SSF47769">
    <property type="entry name" value="SAM/Pointed domain"/>
    <property type="match status" value="1"/>
</dbReference>
<dbReference type="GO" id="GO:0005634">
    <property type="term" value="C:nucleus"/>
    <property type="evidence" value="ECO:0007669"/>
    <property type="project" value="UniProtKB-UniRule"/>
</dbReference>
<feature type="compositionally biased region" description="Low complexity" evidence="4">
    <location>
        <begin position="230"/>
        <end position="257"/>
    </location>
</feature>
<name>A0A9P4YW20_9HYPO</name>
<dbReference type="PROSITE" id="PS50118">
    <property type="entry name" value="HMG_BOX_2"/>
    <property type="match status" value="1"/>
</dbReference>
<dbReference type="InterPro" id="IPR009071">
    <property type="entry name" value="HMG_box_dom"/>
</dbReference>
<feature type="domain" description="HMG box" evidence="5">
    <location>
        <begin position="104"/>
        <end position="170"/>
    </location>
</feature>
<feature type="compositionally biased region" description="Low complexity" evidence="4">
    <location>
        <begin position="416"/>
        <end position="430"/>
    </location>
</feature>
<dbReference type="PANTHER" id="PTHR46040">
    <property type="entry name" value="HIGH MOBILITY GROUP PROTEIN 2"/>
    <property type="match status" value="1"/>
</dbReference>
<organism evidence="6 7">
    <name type="scientific">Geosmithia morbida</name>
    <dbReference type="NCBI Taxonomy" id="1094350"/>
    <lineage>
        <taxon>Eukaryota</taxon>
        <taxon>Fungi</taxon>
        <taxon>Dikarya</taxon>
        <taxon>Ascomycota</taxon>
        <taxon>Pezizomycotina</taxon>
        <taxon>Sordariomycetes</taxon>
        <taxon>Hypocreomycetidae</taxon>
        <taxon>Hypocreales</taxon>
        <taxon>Bionectriaceae</taxon>
        <taxon>Geosmithia</taxon>
    </lineage>
</organism>
<evidence type="ECO:0000313" key="6">
    <source>
        <dbReference type="EMBL" id="KAF4123582.1"/>
    </source>
</evidence>
<dbReference type="InterPro" id="IPR013761">
    <property type="entry name" value="SAM/pointed_sf"/>
</dbReference>
<feature type="region of interest" description="Disordered" evidence="4">
    <location>
        <begin position="222"/>
        <end position="284"/>
    </location>
</feature>
<dbReference type="Pfam" id="PF00505">
    <property type="entry name" value="HMG_box"/>
    <property type="match status" value="1"/>
</dbReference>
<dbReference type="Gene3D" id="1.10.30.10">
    <property type="entry name" value="High mobility group box domain"/>
    <property type="match status" value="1"/>
</dbReference>
<keyword evidence="7" id="KW-1185">Reference proteome</keyword>
<evidence type="ECO:0000313" key="7">
    <source>
        <dbReference type="Proteomes" id="UP000749293"/>
    </source>
</evidence>
<protein>
    <submittedName>
        <fullName evidence="6">HMG (High mobility group) box</fullName>
    </submittedName>
</protein>